<reference evidence="2" key="1">
    <citation type="journal article" date="2023" name="Mol. Phylogenet. Evol.">
        <title>Genome-scale phylogeny and comparative genomics of the fungal order Sordariales.</title>
        <authorList>
            <person name="Hensen N."/>
            <person name="Bonometti L."/>
            <person name="Westerberg I."/>
            <person name="Brannstrom I.O."/>
            <person name="Guillou S."/>
            <person name="Cros-Aarteil S."/>
            <person name="Calhoun S."/>
            <person name="Haridas S."/>
            <person name="Kuo A."/>
            <person name="Mondo S."/>
            <person name="Pangilinan J."/>
            <person name="Riley R."/>
            <person name="LaButti K."/>
            <person name="Andreopoulos B."/>
            <person name="Lipzen A."/>
            <person name="Chen C."/>
            <person name="Yan M."/>
            <person name="Daum C."/>
            <person name="Ng V."/>
            <person name="Clum A."/>
            <person name="Steindorff A."/>
            <person name="Ohm R.A."/>
            <person name="Martin F."/>
            <person name="Silar P."/>
            <person name="Natvig D.O."/>
            <person name="Lalanne C."/>
            <person name="Gautier V."/>
            <person name="Ament-Velasquez S.L."/>
            <person name="Kruys A."/>
            <person name="Hutchinson M.I."/>
            <person name="Powell A.J."/>
            <person name="Barry K."/>
            <person name="Miller A.N."/>
            <person name="Grigoriev I.V."/>
            <person name="Debuchy R."/>
            <person name="Gladieux P."/>
            <person name="Hiltunen Thoren M."/>
            <person name="Johannesson H."/>
        </authorList>
    </citation>
    <scope>NUCLEOTIDE SEQUENCE</scope>
    <source>
        <strain evidence="2">CBS 990.96</strain>
    </source>
</reference>
<keyword evidence="3" id="KW-1185">Reference proteome</keyword>
<dbReference type="GO" id="GO:0016407">
    <property type="term" value="F:acetyltransferase activity"/>
    <property type="evidence" value="ECO:0007669"/>
    <property type="project" value="InterPro"/>
</dbReference>
<evidence type="ECO:0000256" key="1">
    <source>
        <dbReference type="ARBA" id="ARBA00006547"/>
    </source>
</evidence>
<dbReference type="EMBL" id="MU865393">
    <property type="protein sequence ID" value="KAK4224409.1"/>
    <property type="molecule type" value="Genomic_DNA"/>
</dbReference>
<dbReference type="PANTHER" id="PTHR11786">
    <property type="entry name" value="N-HYDROXYARYLAMINE O-ACETYLTRANSFERASE"/>
    <property type="match status" value="1"/>
</dbReference>
<organism evidence="2 3">
    <name type="scientific">Podospora fimiseda</name>
    <dbReference type="NCBI Taxonomy" id="252190"/>
    <lineage>
        <taxon>Eukaryota</taxon>
        <taxon>Fungi</taxon>
        <taxon>Dikarya</taxon>
        <taxon>Ascomycota</taxon>
        <taxon>Pezizomycotina</taxon>
        <taxon>Sordariomycetes</taxon>
        <taxon>Sordariomycetidae</taxon>
        <taxon>Sordariales</taxon>
        <taxon>Podosporaceae</taxon>
        <taxon>Podospora</taxon>
    </lineage>
</organism>
<evidence type="ECO:0000313" key="2">
    <source>
        <dbReference type="EMBL" id="KAK4224409.1"/>
    </source>
</evidence>
<dbReference type="InterPro" id="IPR001447">
    <property type="entry name" value="Arylamine_N-AcTrfase"/>
</dbReference>
<dbReference type="InterPro" id="IPR053710">
    <property type="entry name" value="Arylamine_NAT_domain_sf"/>
</dbReference>
<dbReference type="Gene3D" id="3.30.2140.20">
    <property type="match status" value="1"/>
</dbReference>
<dbReference type="AlphaFoldDB" id="A0AAN7BJ84"/>
<dbReference type="PANTHER" id="PTHR11786:SF0">
    <property type="entry name" value="ARYLAMINE N-ACETYLTRANSFERASE 4-RELATED"/>
    <property type="match status" value="1"/>
</dbReference>
<comment type="similarity">
    <text evidence="1">Belongs to the arylamine N-acetyltransferase family.</text>
</comment>
<accession>A0AAN7BJ84</accession>
<dbReference type="Pfam" id="PF00797">
    <property type="entry name" value="Acetyltransf_2"/>
    <property type="match status" value="1"/>
</dbReference>
<dbReference type="Proteomes" id="UP001301958">
    <property type="component" value="Unassembled WGS sequence"/>
</dbReference>
<dbReference type="SUPFAM" id="SSF54001">
    <property type="entry name" value="Cysteine proteinases"/>
    <property type="match status" value="1"/>
</dbReference>
<comment type="caution">
    <text evidence="2">The sequence shown here is derived from an EMBL/GenBank/DDBJ whole genome shotgun (WGS) entry which is preliminary data.</text>
</comment>
<sequence length="324" mass="37380">MESAYTPEQLSQYLRHIGFPESFQPSSNPTLDLSYLKALFVHQITTFPYENLSIHYSPKHEIIIEPQALFAKMVTANRGRGGYCMEVSILFNHILRALGFSVHLTGVRIRPRPVNNEPSGTYYSGLVHIVNIVQTDGQKYALDVGFGGDGPTFPMPLVPEVIHHNSIGTQEIRYIRDFIPNQRFQDESKGAMKNWIYQYRNSVDKPWNSYYAFNDDCEFFEQDFVHLSYYLSQSTEQHQTHRVLGIRFLREGEGFEAKVVGKVMLSVDEVKRNLTGKTELVMVCRTEEERVRVWKEMFGIELTEEEVAGIRGWRAELKGDQVLN</sequence>
<name>A0AAN7BJ84_9PEZI</name>
<evidence type="ECO:0000313" key="3">
    <source>
        <dbReference type="Proteomes" id="UP001301958"/>
    </source>
</evidence>
<reference evidence="2" key="2">
    <citation type="submission" date="2023-05" db="EMBL/GenBank/DDBJ databases">
        <authorList>
            <consortium name="Lawrence Berkeley National Laboratory"/>
            <person name="Steindorff A."/>
            <person name="Hensen N."/>
            <person name="Bonometti L."/>
            <person name="Westerberg I."/>
            <person name="Brannstrom I.O."/>
            <person name="Guillou S."/>
            <person name="Cros-Aarteil S."/>
            <person name="Calhoun S."/>
            <person name="Haridas S."/>
            <person name="Kuo A."/>
            <person name="Mondo S."/>
            <person name="Pangilinan J."/>
            <person name="Riley R."/>
            <person name="Labutti K."/>
            <person name="Andreopoulos B."/>
            <person name="Lipzen A."/>
            <person name="Chen C."/>
            <person name="Yanf M."/>
            <person name="Daum C."/>
            <person name="Ng V."/>
            <person name="Clum A."/>
            <person name="Ohm R."/>
            <person name="Martin F."/>
            <person name="Silar P."/>
            <person name="Natvig D."/>
            <person name="Lalanne C."/>
            <person name="Gautier V."/>
            <person name="Ament-Velasquez S.L."/>
            <person name="Kruys A."/>
            <person name="Hutchinson M.I."/>
            <person name="Powell A.J."/>
            <person name="Barry K."/>
            <person name="Miller A.N."/>
            <person name="Grigoriev I.V."/>
            <person name="Debuchy R."/>
            <person name="Gladieux P."/>
            <person name="Thoren M.H."/>
            <person name="Johannesson H."/>
        </authorList>
    </citation>
    <scope>NUCLEOTIDE SEQUENCE</scope>
    <source>
        <strain evidence="2">CBS 990.96</strain>
    </source>
</reference>
<gene>
    <name evidence="2" type="ORF">QBC38DRAFT_458306</name>
</gene>
<dbReference type="InterPro" id="IPR038765">
    <property type="entry name" value="Papain-like_cys_pep_sf"/>
</dbReference>
<proteinExistence type="inferred from homology"/>
<protein>
    <submittedName>
        <fullName evidence="2">PaNAT1 arylamine N-acetyltransferase encoded by the PaNAT1 protein</fullName>
    </submittedName>
</protein>